<evidence type="ECO:0000313" key="2">
    <source>
        <dbReference type="Proteomes" id="UP000015104"/>
    </source>
</evidence>
<dbReference type="EnsemblMetazoa" id="tetur15g03570.1">
    <property type="protein sequence ID" value="tetur15g03570.1"/>
    <property type="gene ID" value="tetur15g03570"/>
</dbReference>
<name>T1KN09_TETUR</name>
<organism evidence="1 2">
    <name type="scientific">Tetranychus urticae</name>
    <name type="common">Two-spotted spider mite</name>
    <dbReference type="NCBI Taxonomy" id="32264"/>
    <lineage>
        <taxon>Eukaryota</taxon>
        <taxon>Metazoa</taxon>
        <taxon>Ecdysozoa</taxon>
        <taxon>Arthropoda</taxon>
        <taxon>Chelicerata</taxon>
        <taxon>Arachnida</taxon>
        <taxon>Acari</taxon>
        <taxon>Acariformes</taxon>
        <taxon>Trombidiformes</taxon>
        <taxon>Prostigmata</taxon>
        <taxon>Eleutherengona</taxon>
        <taxon>Raphignathae</taxon>
        <taxon>Tetranychoidea</taxon>
        <taxon>Tetranychidae</taxon>
        <taxon>Tetranychus</taxon>
    </lineage>
</organism>
<keyword evidence="2" id="KW-1185">Reference proteome</keyword>
<reference evidence="2" key="1">
    <citation type="submission" date="2011-08" db="EMBL/GenBank/DDBJ databases">
        <authorList>
            <person name="Rombauts S."/>
        </authorList>
    </citation>
    <scope>NUCLEOTIDE SEQUENCE</scope>
    <source>
        <strain evidence="2">London</strain>
    </source>
</reference>
<accession>T1KN09</accession>
<dbReference type="KEGG" id="tut:107365430"/>
<protein>
    <submittedName>
        <fullName evidence="1">Uncharacterized protein</fullName>
    </submittedName>
</protein>
<sequence length="227" mass="26948">MAQQSNKPKITFKVKHFDEYHDIVIDWNEDRNRYNYQQVFDQLESITGVPSRYTSSFSVPRPDEVNRPYTIACHFYNLKAYSSGLLPNLGPRFRYSNIESPLIVDGERYHLEYYANYSHRVSKRISMGYALVKERYVTDEAFSRDFCQHQCTESHFARLKDLVSNNEMSAKIAPLVQPLMERNLYRGAENIFREFNFEQYLRVTCVEERSEEIEENGNDDLYIRTRG</sequence>
<gene>
    <name evidence="1" type="primary">107365430</name>
</gene>
<dbReference type="HOGENOM" id="CLU_071407_3_0_1"/>
<reference evidence="1" key="2">
    <citation type="submission" date="2015-06" db="UniProtKB">
        <authorList>
            <consortium name="EnsemblMetazoa"/>
        </authorList>
    </citation>
    <scope>IDENTIFICATION</scope>
</reference>
<proteinExistence type="predicted"/>
<evidence type="ECO:0000313" key="1">
    <source>
        <dbReference type="EnsemblMetazoa" id="tetur15g03570.1"/>
    </source>
</evidence>
<dbReference type="AlphaFoldDB" id="T1KN09"/>
<dbReference type="EMBL" id="CAEY01000249">
    <property type="status" value="NOT_ANNOTATED_CDS"/>
    <property type="molecule type" value="Genomic_DNA"/>
</dbReference>
<dbReference type="Proteomes" id="UP000015104">
    <property type="component" value="Unassembled WGS sequence"/>
</dbReference>